<dbReference type="Proteomes" id="UP000772434">
    <property type="component" value="Unassembled WGS sequence"/>
</dbReference>
<keyword evidence="2" id="KW-1185">Reference proteome</keyword>
<reference evidence="1" key="1">
    <citation type="submission" date="2020-11" db="EMBL/GenBank/DDBJ databases">
        <authorList>
            <consortium name="DOE Joint Genome Institute"/>
            <person name="Ahrendt S."/>
            <person name="Riley R."/>
            <person name="Andreopoulos W."/>
            <person name="Labutti K."/>
            <person name="Pangilinan J."/>
            <person name="Ruiz-Duenas F.J."/>
            <person name="Barrasa J.M."/>
            <person name="Sanchez-Garcia M."/>
            <person name="Camarero S."/>
            <person name="Miyauchi S."/>
            <person name="Serrano A."/>
            <person name="Linde D."/>
            <person name="Babiker R."/>
            <person name="Drula E."/>
            <person name="Ayuso-Fernandez I."/>
            <person name="Pacheco R."/>
            <person name="Padilla G."/>
            <person name="Ferreira P."/>
            <person name="Barriuso J."/>
            <person name="Kellner H."/>
            <person name="Castanera R."/>
            <person name="Alfaro M."/>
            <person name="Ramirez L."/>
            <person name="Pisabarro A.G."/>
            <person name="Kuo A."/>
            <person name="Tritt A."/>
            <person name="Lipzen A."/>
            <person name="He G."/>
            <person name="Yan M."/>
            <person name="Ng V."/>
            <person name="Cullen D."/>
            <person name="Martin F."/>
            <person name="Rosso M.-N."/>
            <person name="Henrissat B."/>
            <person name="Hibbett D."/>
            <person name="Martinez A.T."/>
            <person name="Grigoriev I.V."/>
        </authorList>
    </citation>
    <scope>NUCLEOTIDE SEQUENCE</scope>
    <source>
        <strain evidence="1">AH 40177</strain>
    </source>
</reference>
<comment type="caution">
    <text evidence="1">The sequence shown here is derived from an EMBL/GenBank/DDBJ whole genome shotgun (WGS) entry which is preliminary data.</text>
</comment>
<evidence type="ECO:0000313" key="2">
    <source>
        <dbReference type="Proteomes" id="UP000772434"/>
    </source>
</evidence>
<dbReference type="AlphaFoldDB" id="A0A9P5UD24"/>
<dbReference type="OrthoDB" id="3111149at2759"/>
<gene>
    <name evidence="1" type="ORF">BDP27DRAFT_1318139</name>
</gene>
<evidence type="ECO:0000313" key="1">
    <source>
        <dbReference type="EMBL" id="KAF9073773.1"/>
    </source>
</evidence>
<protein>
    <submittedName>
        <fullName evidence="1">Uncharacterized protein</fullName>
    </submittedName>
</protein>
<sequence>MIPDDDVLPAPVLKSLTHLYCEFVAPWGTDTNSVEISVGSYPSLTHVALNTVNVDSEEELDPSWDIPEAVGKWLDIPSLKKLILRFPSDDSDVMEQYCTSELGAKQITDRRVICVRMPVGEPSNNDDHFALLDRVWELGEEAYTNNVTA</sequence>
<name>A0A9P5UD24_9AGAR</name>
<organism evidence="1 2">
    <name type="scientific">Rhodocollybia butyracea</name>
    <dbReference type="NCBI Taxonomy" id="206335"/>
    <lineage>
        <taxon>Eukaryota</taxon>
        <taxon>Fungi</taxon>
        <taxon>Dikarya</taxon>
        <taxon>Basidiomycota</taxon>
        <taxon>Agaricomycotina</taxon>
        <taxon>Agaricomycetes</taxon>
        <taxon>Agaricomycetidae</taxon>
        <taxon>Agaricales</taxon>
        <taxon>Marasmiineae</taxon>
        <taxon>Omphalotaceae</taxon>
        <taxon>Rhodocollybia</taxon>
    </lineage>
</organism>
<proteinExistence type="predicted"/>
<dbReference type="EMBL" id="JADNRY010000016">
    <property type="protein sequence ID" value="KAF9073773.1"/>
    <property type="molecule type" value="Genomic_DNA"/>
</dbReference>
<accession>A0A9P5UD24</accession>